<dbReference type="RefSeq" id="WP_087583190.1">
    <property type="nucleotide sequence ID" value="NZ_CABPTW010000003.1"/>
</dbReference>
<protein>
    <submittedName>
        <fullName evidence="2">Uncharacterized protein</fullName>
    </submittedName>
</protein>
<keyword evidence="1" id="KW-0812">Transmembrane</keyword>
<comment type="caution">
    <text evidence="2">The sequence shown here is derived from an EMBL/GenBank/DDBJ whole genome shotgun (WGS) entry which is preliminary data.</text>
</comment>
<evidence type="ECO:0000313" key="2">
    <source>
        <dbReference type="EMBL" id="OUT07748.1"/>
    </source>
</evidence>
<dbReference type="EMBL" id="NDYN01000005">
    <property type="protein sequence ID" value="OUT07748.1"/>
    <property type="molecule type" value="Genomic_DNA"/>
</dbReference>
<proteinExistence type="predicted"/>
<reference evidence="2 3" key="1">
    <citation type="submission" date="2017-04" db="EMBL/GenBank/DDBJ databases">
        <title>Complete genome of Campylobacter concisus ATCC 33237T and draft genomes for an additional eight well characterized C. concisus strains.</title>
        <authorList>
            <person name="Cornelius A.J."/>
            <person name="Miller W.G."/>
            <person name="Lastovica A.J."/>
            <person name="On S.L."/>
            <person name="French N.P."/>
            <person name="Vandenberg O."/>
            <person name="Biggs P.J."/>
        </authorList>
    </citation>
    <scope>NUCLEOTIDE SEQUENCE [LARGE SCALE GENOMIC DNA]</scope>
    <source>
        <strain evidence="2 3">CCUG 19995</strain>
    </source>
</reference>
<name>A0A1Y5MGN6_9BACT</name>
<feature type="transmembrane region" description="Helical" evidence="1">
    <location>
        <begin position="133"/>
        <end position="151"/>
    </location>
</feature>
<dbReference type="Proteomes" id="UP000196317">
    <property type="component" value="Unassembled WGS sequence"/>
</dbReference>
<accession>A0A1Y5MGN6</accession>
<organism evidence="2 3">
    <name type="scientific">Campylobacter concisus</name>
    <dbReference type="NCBI Taxonomy" id="199"/>
    <lineage>
        <taxon>Bacteria</taxon>
        <taxon>Pseudomonadati</taxon>
        <taxon>Campylobacterota</taxon>
        <taxon>Epsilonproteobacteria</taxon>
        <taxon>Campylobacterales</taxon>
        <taxon>Campylobacteraceae</taxon>
        <taxon>Campylobacter</taxon>
    </lineage>
</organism>
<evidence type="ECO:0000313" key="3">
    <source>
        <dbReference type="Proteomes" id="UP000196317"/>
    </source>
</evidence>
<dbReference type="AlphaFoldDB" id="A0A1Y5MGN6"/>
<keyword evidence="1" id="KW-0472">Membrane</keyword>
<keyword evidence="1" id="KW-1133">Transmembrane helix</keyword>
<sequence length="248" mass="28763">MLTKNQIDEISNFIYKMPDAFYECQKHLDEGDITAAMELLRGSETFKAYFATIVNLGDFGAQNHTRDIYAMAYPLGIDNLKMIICSYFVFIKSPKRYKNFGVNLHSMMEFNAKFLSDWSKLLNYLGLKNQKNLFLAAYALILLIFCELIFLKYPHSLKHIVGFSDMSFDRILQRRFDISLFGVLLKLAGWDSDRLNREEVLVLKYFKILLSYEASTAKFFDFGIDRITDVSVHASADMVINLKKALRK</sequence>
<gene>
    <name evidence="2" type="ORF">B9N65_05945</name>
</gene>
<evidence type="ECO:0000256" key="1">
    <source>
        <dbReference type="SAM" id="Phobius"/>
    </source>
</evidence>